<dbReference type="EMBL" id="SMDG01000034">
    <property type="protein sequence ID" value="TCW45038.1"/>
    <property type="molecule type" value="Genomic_DNA"/>
</dbReference>
<accession>A0A4R4AWX9</accession>
<dbReference type="AlphaFoldDB" id="A0A4R4AWX9"/>
<gene>
    <name evidence="1" type="ORF">EC910_13437</name>
</gene>
<name>A0A4R4AWX9_BACTU</name>
<evidence type="ECO:0000313" key="1">
    <source>
        <dbReference type="EMBL" id="TCW45038.1"/>
    </source>
</evidence>
<organism evidence="1 2">
    <name type="scientific">Bacillus thuringiensis</name>
    <dbReference type="NCBI Taxonomy" id="1428"/>
    <lineage>
        <taxon>Bacteria</taxon>
        <taxon>Bacillati</taxon>
        <taxon>Bacillota</taxon>
        <taxon>Bacilli</taxon>
        <taxon>Bacillales</taxon>
        <taxon>Bacillaceae</taxon>
        <taxon>Bacillus</taxon>
        <taxon>Bacillus cereus group</taxon>
    </lineage>
</organism>
<proteinExistence type="predicted"/>
<reference evidence="1 2" key="1">
    <citation type="submission" date="2019-03" db="EMBL/GenBank/DDBJ databases">
        <title>Above-ground endophytic microbial communities from plants in different locations in the United States.</title>
        <authorList>
            <person name="Frank C."/>
        </authorList>
    </citation>
    <scope>NUCLEOTIDE SEQUENCE [LARGE SCALE GENOMIC DNA]</scope>
    <source>
        <strain evidence="1 2">LP_2_YM</strain>
    </source>
</reference>
<comment type="caution">
    <text evidence="1">The sequence shown here is derived from an EMBL/GenBank/DDBJ whole genome shotgun (WGS) entry which is preliminary data.</text>
</comment>
<protein>
    <submittedName>
        <fullName evidence="1">Uncharacterized protein</fullName>
    </submittedName>
</protein>
<dbReference type="RefSeq" id="WP_131935255.1">
    <property type="nucleotide sequence ID" value="NZ_SMDF01000035.1"/>
</dbReference>
<evidence type="ECO:0000313" key="2">
    <source>
        <dbReference type="Proteomes" id="UP000295285"/>
    </source>
</evidence>
<sequence length="160" mass="18867">MGKRKDRIFKDNFEIKEMKKIRETFKYIEEREKTFYTPDLIFEGIDNIVVLEHSSTGDRKVHIGELTQFIEYSVNSDSGSKKSLIIFLAGKSKNAPKKEIEQKRLKFYVDNVFSLNPSYLENIFFIGVTKYMKKLNNLSFDELSKECEIIYCSEYTIKVL</sequence>
<dbReference type="Proteomes" id="UP000295285">
    <property type="component" value="Unassembled WGS sequence"/>
</dbReference>